<dbReference type="Gramene" id="Solyc07g045105.1.1">
    <property type="protein sequence ID" value="Solyc07g045105.1.1"/>
    <property type="gene ID" value="Solyc07g045105.1"/>
</dbReference>
<organism evidence="2">
    <name type="scientific">Solanum lycopersicum</name>
    <name type="common">Tomato</name>
    <name type="synonym">Lycopersicon esculentum</name>
    <dbReference type="NCBI Taxonomy" id="4081"/>
    <lineage>
        <taxon>Eukaryota</taxon>
        <taxon>Viridiplantae</taxon>
        <taxon>Streptophyta</taxon>
        <taxon>Embryophyta</taxon>
        <taxon>Tracheophyta</taxon>
        <taxon>Spermatophyta</taxon>
        <taxon>Magnoliopsida</taxon>
        <taxon>eudicotyledons</taxon>
        <taxon>Gunneridae</taxon>
        <taxon>Pentapetalae</taxon>
        <taxon>asterids</taxon>
        <taxon>lamiids</taxon>
        <taxon>Solanales</taxon>
        <taxon>Solanaceae</taxon>
        <taxon>Solanoideae</taxon>
        <taxon>Solaneae</taxon>
        <taxon>Solanum</taxon>
        <taxon>Solanum subgen. Lycopersicon</taxon>
    </lineage>
</organism>
<proteinExistence type="predicted"/>
<evidence type="ECO:0000313" key="2">
    <source>
        <dbReference type="EnsemblPlants" id="Solyc07g045105.1.1"/>
    </source>
</evidence>
<evidence type="ECO:0000256" key="1">
    <source>
        <dbReference type="SAM" id="MobiDB-lite"/>
    </source>
</evidence>
<feature type="region of interest" description="Disordered" evidence="1">
    <location>
        <begin position="179"/>
        <end position="220"/>
    </location>
</feature>
<name>A0A3Q7HA96_SOLLC</name>
<protein>
    <submittedName>
        <fullName evidence="2">Uncharacterized protein</fullName>
    </submittedName>
</protein>
<evidence type="ECO:0000313" key="3">
    <source>
        <dbReference type="Proteomes" id="UP000004994"/>
    </source>
</evidence>
<dbReference type="InParanoid" id="A0A3Q7HA96"/>
<reference evidence="2" key="2">
    <citation type="submission" date="2019-01" db="UniProtKB">
        <authorList>
            <consortium name="EnsemblPlants"/>
        </authorList>
    </citation>
    <scope>IDENTIFICATION</scope>
    <source>
        <strain evidence="2">cv. Heinz 1706</strain>
    </source>
</reference>
<accession>A0A3Q7HA96</accession>
<dbReference type="PaxDb" id="4081-Solyc07g045110.1.1"/>
<sequence>MEMLEHVLLGCSAATETAGTLSDFIHNGDAGYGGIEKQKLLLLIHIYNNAIHAYCYEVLGKTVVVSWQIGSIVSNYRQSRPRSPKNCQTNDIGFKFDEVVLYWKIPYSSITKHNSKRGKFNVLHSGHIVTWIQNREVLYNGIALDLLDKCLFYNLIGWFSKIAHKTEIPVAARRRLPEHEQKQSHLQSEFAEEETPLKLGCSDATAQPDENKNRNNKLKK</sequence>
<dbReference type="AlphaFoldDB" id="A0A3Q7HA96"/>
<reference evidence="2" key="1">
    <citation type="journal article" date="2012" name="Nature">
        <title>The tomato genome sequence provides insights into fleshy fruit evolution.</title>
        <authorList>
            <consortium name="Tomato Genome Consortium"/>
        </authorList>
    </citation>
    <scope>NUCLEOTIDE SEQUENCE [LARGE SCALE GENOMIC DNA]</scope>
    <source>
        <strain evidence="2">cv. Heinz 1706</strain>
    </source>
</reference>
<dbReference type="Proteomes" id="UP000004994">
    <property type="component" value="Chromosome 7"/>
</dbReference>
<dbReference type="EnsemblPlants" id="Solyc07g045105.1.1">
    <property type="protein sequence ID" value="Solyc07g045105.1.1"/>
    <property type="gene ID" value="Solyc07g045105.1"/>
</dbReference>
<keyword evidence="3" id="KW-1185">Reference proteome</keyword>